<dbReference type="CTD" id="20316018"/>
<keyword evidence="4" id="KW-1185">Reference proteome</keyword>
<evidence type="ECO:0000313" key="4">
    <source>
        <dbReference type="Proteomes" id="UP000054324"/>
    </source>
</evidence>
<evidence type="ECO:0000256" key="2">
    <source>
        <dbReference type="SAM" id="SignalP"/>
    </source>
</evidence>
<dbReference type="AlphaFoldDB" id="A0A074ZX60"/>
<keyword evidence="2" id="KW-0732">Signal</keyword>
<dbReference type="EMBL" id="KL596638">
    <property type="protein sequence ID" value="KER32053.1"/>
    <property type="molecule type" value="Genomic_DNA"/>
</dbReference>
<dbReference type="RefSeq" id="XP_009164204.1">
    <property type="nucleotide sequence ID" value="XM_009165940.1"/>
</dbReference>
<evidence type="ECO:0000313" key="3">
    <source>
        <dbReference type="EMBL" id="KER32053.1"/>
    </source>
</evidence>
<sequence length="68" mass="7042">MAWDGMVVLGLVSNVCFVVVVECGRGRGVPCSAPDPSAGRPRCPPPGSPLVAPLHPSEEDYPKTARGV</sequence>
<dbReference type="GeneID" id="20316018"/>
<feature type="compositionally biased region" description="Basic and acidic residues" evidence="1">
    <location>
        <begin position="56"/>
        <end position="68"/>
    </location>
</feature>
<reference evidence="3 4" key="1">
    <citation type="submission" date="2013-11" db="EMBL/GenBank/DDBJ databases">
        <title>Opisthorchis viverrini - life in the bile duct.</title>
        <authorList>
            <person name="Young N.D."/>
            <person name="Nagarajan N."/>
            <person name="Lin S.J."/>
            <person name="Korhonen P.K."/>
            <person name="Jex A.R."/>
            <person name="Hall R.S."/>
            <person name="Safavi-Hemami H."/>
            <person name="Kaewkong W."/>
            <person name="Bertrand D."/>
            <person name="Gao S."/>
            <person name="Seet Q."/>
            <person name="Wongkham S."/>
            <person name="Teh B.T."/>
            <person name="Wongkham C."/>
            <person name="Intapan P.M."/>
            <person name="Maleewong W."/>
            <person name="Yang X."/>
            <person name="Hu M."/>
            <person name="Wang Z."/>
            <person name="Hofmann A."/>
            <person name="Sternberg P.W."/>
            <person name="Tan P."/>
            <person name="Wang J."/>
            <person name="Gasser R.B."/>
        </authorList>
    </citation>
    <scope>NUCLEOTIDE SEQUENCE [LARGE SCALE GENOMIC DNA]</scope>
</reference>
<dbReference type="Proteomes" id="UP000054324">
    <property type="component" value="Unassembled WGS sequence"/>
</dbReference>
<feature type="region of interest" description="Disordered" evidence="1">
    <location>
        <begin position="31"/>
        <end position="68"/>
    </location>
</feature>
<protein>
    <submittedName>
        <fullName evidence="3">Uncharacterized protein</fullName>
    </submittedName>
</protein>
<accession>A0A074ZX60</accession>
<feature type="signal peptide" evidence="2">
    <location>
        <begin position="1"/>
        <end position="23"/>
    </location>
</feature>
<name>A0A074ZX60_OPIVI</name>
<evidence type="ECO:0000256" key="1">
    <source>
        <dbReference type="SAM" id="MobiDB-lite"/>
    </source>
</evidence>
<organism evidence="3 4">
    <name type="scientific">Opisthorchis viverrini</name>
    <name type="common">Southeast Asian liver fluke</name>
    <dbReference type="NCBI Taxonomy" id="6198"/>
    <lineage>
        <taxon>Eukaryota</taxon>
        <taxon>Metazoa</taxon>
        <taxon>Spiralia</taxon>
        <taxon>Lophotrochozoa</taxon>
        <taxon>Platyhelminthes</taxon>
        <taxon>Trematoda</taxon>
        <taxon>Digenea</taxon>
        <taxon>Opisthorchiida</taxon>
        <taxon>Opisthorchiata</taxon>
        <taxon>Opisthorchiidae</taxon>
        <taxon>Opisthorchis</taxon>
    </lineage>
</organism>
<proteinExistence type="predicted"/>
<feature type="chain" id="PRO_5001704409" evidence="2">
    <location>
        <begin position="24"/>
        <end position="68"/>
    </location>
</feature>
<dbReference type="KEGG" id="ovi:T265_01830"/>
<gene>
    <name evidence="3" type="ORF">T265_01830</name>
</gene>